<dbReference type="InterPro" id="IPR027417">
    <property type="entry name" value="P-loop_NTPase"/>
</dbReference>
<name>A0A239ST54_9STRE</name>
<keyword evidence="2" id="KW-0067">ATP-binding</keyword>
<dbReference type="PROSITE" id="PS50893">
    <property type="entry name" value="ABC_TRANSPORTER_2"/>
    <property type="match status" value="1"/>
</dbReference>
<dbReference type="STRING" id="1123308.GCA_000380085_01395"/>
<organism evidence="4 5">
    <name type="scientific">Streptococcus merionis</name>
    <dbReference type="NCBI Taxonomy" id="400065"/>
    <lineage>
        <taxon>Bacteria</taxon>
        <taxon>Bacillati</taxon>
        <taxon>Bacillota</taxon>
        <taxon>Bacilli</taxon>
        <taxon>Lactobacillales</taxon>
        <taxon>Streptococcaceae</taxon>
        <taxon>Streptococcus</taxon>
    </lineage>
</organism>
<evidence type="ECO:0000313" key="5">
    <source>
        <dbReference type="Proteomes" id="UP000215185"/>
    </source>
</evidence>
<dbReference type="GO" id="GO:0016887">
    <property type="term" value="F:ATP hydrolysis activity"/>
    <property type="evidence" value="ECO:0007669"/>
    <property type="project" value="InterPro"/>
</dbReference>
<evidence type="ECO:0000313" key="4">
    <source>
        <dbReference type="EMBL" id="SNU88449.1"/>
    </source>
</evidence>
<accession>A0A239ST54</accession>
<feature type="domain" description="ABC transporter" evidence="3">
    <location>
        <begin position="2"/>
        <end position="220"/>
    </location>
</feature>
<evidence type="ECO:0000256" key="1">
    <source>
        <dbReference type="ARBA" id="ARBA00022741"/>
    </source>
</evidence>
<gene>
    <name evidence="4" type="primary">lolD_3</name>
    <name evidence="4" type="ORF">SAMEA4412692_01066</name>
</gene>
<dbReference type="RefSeq" id="WP_018373937.1">
    <property type="nucleotide sequence ID" value="NZ_LT906439.1"/>
</dbReference>
<sequence length="221" mass="25063">MIEIHNLTKRFKNKVIFQETSFTACSGKITILTGRSGIGKTTLLNMIAGLQRMDSGSYRYEGRELSNLSDEELSAFRGGYIGYIPQDFALIEDYTVKENILLPNLYNKQKDMEQAERKMLEYLRLFDLTSLSDKRVRTLSGGQKQRVAIIRSIIGSPKILLADEPTTNLDEENLALVIDLLQEQKAAGTIVIVASHDSRLQKIADTTYEIKDRKLQLVEEK</sequence>
<keyword evidence="1" id="KW-0547">Nucleotide-binding</keyword>
<reference evidence="4 5" key="1">
    <citation type="submission" date="2017-06" db="EMBL/GenBank/DDBJ databases">
        <authorList>
            <consortium name="Pathogen Informatics"/>
        </authorList>
    </citation>
    <scope>NUCLEOTIDE SEQUENCE [LARGE SCALE GENOMIC DNA]</scope>
    <source>
        <strain evidence="4 5">NCTC13788</strain>
    </source>
</reference>
<dbReference type="SMART" id="SM00382">
    <property type="entry name" value="AAA"/>
    <property type="match status" value="1"/>
</dbReference>
<dbReference type="PANTHER" id="PTHR24220">
    <property type="entry name" value="IMPORT ATP-BINDING PROTEIN"/>
    <property type="match status" value="1"/>
</dbReference>
<dbReference type="KEGG" id="smen:SAMEA4412692_1066"/>
<dbReference type="eggNOG" id="COG1136">
    <property type="taxonomic scope" value="Bacteria"/>
</dbReference>
<dbReference type="Proteomes" id="UP000215185">
    <property type="component" value="Chromosome 1"/>
</dbReference>
<dbReference type="InterPro" id="IPR003593">
    <property type="entry name" value="AAA+_ATPase"/>
</dbReference>
<dbReference type="GO" id="GO:0005886">
    <property type="term" value="C:plasma membrane"/>
    <property type="evidence" value="ECO:0007669"/>
    <property type="project" value="TreeGrafter"/>
</dbReference>
<dbReference type="Gene3D" id="3.40.50.300">
    <property type="entry name" value="P-loop containing nucleotide triphosphate hydrolases"/>
    <property type="match status" value="1"/>
</dbReference>
<dbReference type="EC" id="3.6.3.-" evidence="4"/>
<dbReference type="GO" id="GO:0022857">
    <property type="term" value="F:transmembrane transporter activity"/>
    <property type="evidence" value="ECO:0007669"/>
    <property type="project" value="TreeGrafter"/>
</dbReference>
<proteinExistence type="predicted"/>
<dbReference type="SUPFAM" id="SSF52540">
    <property type="entry name" value="P-loop containing nucleoside triphosphate hydrolases"/>
    <property type="match status" value="1"/>
</dbReference>
<dbReference type="PROSITE" id="PS00211">
    <property type="entry name" value="ABC_TRANSPORTER_1"/>
    <property type="match status" value="1"/>
</dbReference>
<keyword evidence="4" id="KW-0378">Hydrolase</keyword>
<dbReference type="Pfam" id="PF00005">
    <property type="entry name" value="ABC_tran"/>
    <property type="match status" value="1"/>
</dbReference>
<dbReference type="OrthoDB" id="9791546at2"/>
<dbReference type="GO" id="GO:0005524">
    <property type="term" value="F:ATP binding"/>
    <property type="evidence" value="ECO:0007669"/>
    <property type="project" value="UniProtKB-KW"/>
</dbReference>
<dbReference type="InterPro" id="IPR017871">
    <property type="entry name" value="ABC_transporter-like_CS"/>
</dbReference>
<evidence type="ECO:0000259" key="3">
    <source>
        <dbReference type="PROSITE" id="PS50893"/>
    </source>
</evidence>
<dbReference type="InterPro" id="IPR015854">
    <property type="entry name" value="ABC_transpr_LolD-like"/>
</dbReference>
<evidence type="ECO:0000256" key="2">
    <source>
        <dbReference type="ARBA" id="ARBA00022840"/>
    </source>
</evidence>
<dbReference type="InterPro" id="IPR003439">
    <property type="entry name" value="ABC_transporter-like_ATP-bd"/>
</dbReference>
<dbReference type="AlphaFoldDB" id="A0A239ST54"/>
<dbReference type="EMBL" id="LT906439">
    <property type="protein sequence ID" value="SNU88449.1"/>
    <property type="molecule type" value="Genomic_DNA"/>
</dbReference>
<protein>
    <submittedName>
        <fullName evidence="4">Polar amino acid ABC transporter ATPase</fullName>
        <ecNumber evidence="4">3.6.3.-</ecNumber>
    </submittedName>
</protein>
<keyword evidence="5" id="KW-1185">Reference proteome</keyword>